<dbReference type="InterPro" id="IPR002347">
    <property type="entry name" value="SDR_fam"/>
</dbReference>
<dbReference type="GO" id="GO:0016491">
    <property type="term" value="F:oxidoreductase activity"/>
    <property type="evidence" value="ECO:0007669"/>
    <property type="project" value="UniProtKB-KW"/>
</dbReference>
<dbReference type="EMBL" id="DQ852337">
    <property type="protein sequence ID" value="ABI47992.1"/>
    <property type="molecule type" value="Genomic_DNA"/>
</dbReference>
<dbReference type="Gene3D" id="3.40.50.720">
    <property type="entry name" value="NAD(P)-binding Rossmann-like Domain"/>
    <property type="match status" value="1"/>
</dbReference>
<dbReference type="InterPro" id="IPR020904">
    <property type="entry name" value="Sc_DH/Rdtase_CS"/>
</dbReference>
<organism evidence="4">
    <name type="scientific">Streptomyces sp. 139</name>
    <dbReference type="NCBI Taxonomy" id="203783"/>
    <lineage>
        <taxon>Bacteria</taxon>
        <taxon>Bacillati</taxon>
        <taxon>Actinomycetota</taxon>
        <taxon>Actinomycetes</taxon>
        <taxon>Kitasatosporales</taxon>
        <taxon>Streptomycetaceae</taxon>
        <taxon>Streptomyces</taxon>
    </lineage>
</organism>
<comment type="similarity">
    <text evidence="1">Belongs to the short-chain dehydrogenases/reductases (SDR) family.</text>
</comment>
<keyword evidence="4" id="KW-0670">Pyruvate</keyword>
<accession>D2CFR1</accession>
<dbReference type="PANTHER" id="PTHR44196:SF1">
    <property type="entry name" value="DEHYDROGENASE_REDUCTASE SDR FAMILY MEMBER 7B"/>
    <property type="match status" value="1"/>
</dbReference>
<protein>
    <submittedName>
        <fullName evidence="4">Putative pyruvate dehydrogenase</fullName>
    </submittedName>
</protein>
<evidence type="ECO:0000313" key="4">
    <source>
        <dbReference type="EMBL" id="ABI47992.1"/>
    </source>
</evidence>
<evidence type="ECO:0000256" key="2">
    <source>
        <dbReference type="ARBA" id="ARBA00023002"/>
    </source>
</evidence>
<evidence type="ECO:0000256" key="1">
    <source>
        <dbReference type="ARBA" id="ARBA00006484"/>
    </source>
</evidence>
<dbReference type="InterPro" id="IPR036291">
    <property type="entry name" value="NAD(P)-bd_dom_sf"/>
</dbReference>
<evidence type="ECO:0000256" key="3">
    <source>
        <dbReference type="SAM" id="MobiDB-lite"/>
    </source>
</evidence>
<dbReference type="PANTHER" id="PTHR44196">
    <property type="entry name" value="DEHYDROGENASE/REDUCTASE SDR FAMILY MEMBER 7B"/>
    <property type="match status" value="1"/>
</dbReference>
<dbReference type="GO" id="GO:0016020">
    <property type="term" value="C:membrane"/>
    <property type="evidence" value="ECO:0007669"/>
    <property type="project" value="TreeGrafter"/>
</dbReference>
<dbReference type="SUPFAM" id="SSF51735">
    <property type="entry name" value="NAD(P)-binding Rossmann-fold domains"/>
    <property type="match status" value="1"/>
</dbReference>
<keyword evidence="2" id="KW-0560">Oxidoreductase</keyword>
<name>D2CFR1_9ACTN</name>
<feature type="compositionally biased region" description="Gly residues" evidence="3">
    <location>
        <begin position="625"/>
        <end position="634"/>
    </location>
</feature>
<proteinExistence type="inferred from homology"/>
<dbReference type="CDD" id="cd05233">
    <property type="entry name" value="SDR_c"/>
    <property type="match status" value="1"/>
</dbReference>
<feature type="region of interest" description="Disordered" evidence="3">
    <location>
        <begin position="338"/>
        <end position="368"/>
    </location>
</feature>
<dbReference type="AlphaFoldDB" id="D2CFR1"/>
<reference evidence="4" key="1">
    <citation type="submission" date="2006-07" db="EMBL/GenBank/DDBJ databases">
        <authorList>
            <person name="Sun Q."/>
        </authorList>
    </citation>
    <scope>NUCLEOTIDE SEQUENCE</scope>
    <source>
        <strain evidence="4">139</strain>
    </source>
</reference>
<sequence length="634" mass="66270">MRVDVDLHGPRLVQLRQELRVREAGADHQQRVAPPHQLVGGAGAQQPDGAGDVGQVVGQGVLAEQRLGHPGAQHVRQPLDLLAGAARALPDQDGDLLARVQHVGGPLQVLVRGDRRRPAQAEAGGHHLEGVRGRAVVQFLHVTGEDDRGDGAAGVRGAEGPVDQVRQLLGDRRRLAEVGRHVLEERGEVDLLLVGAAHGAAVGLPDQRHHRHVVQLGVVQPVQQVDRAGTRGRRAHAGPARELRVPDRLEGGHLLVPCLHELRLVAGAAPGGQQPVDPVARVAEDMVDIPVAQALEDEVGHLRAGHASSVPAPAGGRPSPAPDVGGARFLACGAHHRAGNRAGGRETSPATGGVRDADPRGYSSGMTDTRPLALITGASSGIGLELARQFASHGYDLVVNAEDEELESAARELREPGAEVRAVRADLRTGEGRFLLLDALDGLTVDVAALNAGVGQGGAFVDTDLTDDQEVIDLNVTATVRLAKPLLRAMVARGEGRLAFTSSVASQMPGSFQPVYNASKSFVQSFAQALAEEVKDTGVTVTSFMPGPTETEFFDRADMSGDTRMGSMKKDDPAQVAGQAFEAIVKGEKKAVTGSLMTKAQGLAGKVLPDGVKAAAHRRMAEPGTGDGEGSGQK</sequence>
<dbReference type="PROSITE" id="PS00061">
    <property type="entry name" value="ADH_SHORT"/>
    <property type="match status" value="1"/>
</dbReference>
<dbReference type="PRINTS" id="PR00081">
    <property type="entry name" value="GDHRDH"/>
</dbReference>
<reference evidence="4" key="2">
    <citation type="journal article" date="2011" name="Biochimie">
        <title>Identification and characterization of a novel spermidine/spermine acetyltransferase encoded by gene ste26 from Streptomyces sp. 139.</title>
        <authorList>
            <person name="Bai L."/>
            <person name="Chang M."/>
            <person name="Shan J."/>
            <person name="Jiang R."/>
            <person name="Zhang Y."/>
            <person name="Zhang R."/>
            <person name="Li Y."/>
        </authorList>
    </citation>
    <scope>NUCLEOTIDE SEQUENCE</scope>
    <source>
        <strain evidence="4">139</strain>
    </source>
</reference>
<feature type="region of interest" description="Disordered" evidence="3">
    <location>
        <begin position="615"/>
        <end position="634"/>
    </location>
</feature>
<dbReference type="Pfam" id="PF00106">
    <property type="entry name" value="adh_short"/>
    <property type="match status" value="1"/>
</dbReference>